<dbReference type="AlphaFoldDB" id="A0A0D2DZS2"/>
<feature type="domain" description="Heterokaryon incompatibility" evidence="1">
    <location>
        <begin position="115"/>
        <end position="266"/>
    </location>
</feature>
<dbReference type="Pfam" id="PF06985">
    <property type="entry name" value="HET"/>
    <property type="match status" value="1"/>
</dbReference>
<sequence length="710" mass="80109">MSGDDPDGEAIGSLMLPGEQIVLVTAGEDGGDSRTGRFVGDEPDYERMKRWLRLCDTGPSHRGVCTKYDGEHGSSEVEKKRRAAALPKLRVVDAQDMRLVDISWDDDHGDDDKRYVALSYVWGGASPPKLFKSQVETLSIPGALEDLVPSMPATIRDLFTFTRKMGLRYLWFDSLCLIQDDLEDLSRGIANMELVYESSYVTLIAADTESADTGIPGVGLLPREKTKNDRQDVQRLKPGLEVMRVHSVDRHLRHSKWNTRGWTLQEYYLSRRSITFVNDQAYFRCRQRTWYEELWTDLEPERPRGQDLDVLTFARDNMDLGMRDVATYTFLFQVLEIYQGRDLTDENDALSAMAGILGRVATSARTGIVQGMPTRIFPLSLLFLHAAAGLRGAPTRRRKRFPSWSWAGWKGGELSWYPFDRMDLMNAVDEDNDFNEDKELENALGKCWVTFQTLNGLESQGSGPDGRRHVESETIWKPTIIPPPPVVPKKYSDGTVNTENWLDLFLALPEFAGSGSDIISASSDNDDDRLDRNTKIAAAAAAAAAAGLSVADDNAIDDLRIREYPLLVFHTATVWYRVKTIPECGDDEDDEDDSDNDDAERPSFAEYKSRTYEIGGRGDEDCGVLYADEKLSLEDDNVEKFVVLEECHKVEFPLEFDTYCEQVAEEPVFWVMLIRLVDGVWERRGIGQLLQSCLANSYEPGVTWEKVVLG</sequence>
<dbReference type="Proteomes" id="UP000053342">
    <property type="component" value="Unassembled WGS sequence"/>
</dbReference>
<dbReference type="PANTHER" id="PTHR33112:SF16">
    <property type="entry name" value="HETEROKARYON INCOMPATIBILITY DOMAIN-CONTAINING PROTEIN"/>
    <property type="match status" value="1"/>
</dbReference>
<dbReference type="GeneID" id="27352738"/>
<evidence type="ECO:0000313" key="2">
    <source>
        <dbReference type="EMBL" id="KIW48035.1"/>
    </source>
</evidence>
<dbReference type="EMBL" id="KN847332">
    <property type="protein sequence ID" value="KIW48035.1"/>
    <property type="molecule type" value="Genomic_DNA"/>
</dbReference>
<proteinExistence type="predicted"/>
<dbReference type="STRING" id="215243.A0A0D2DZS2"/>
<gene>
    <name evidence="2" type="ORF">PV06_00664</name>
</gene>
<name>A0A0D2DZS2_9EURO</name>
<reference evidence="2 3" key="1">
    <citation type="submission" date="2015-01" db="EMBL/GenBank/DDBJ databases">
        <title>The Genome Sequence of Exophiala oligosperma CBS72588.</title>
        <authorList>
            <consortium name="The Broad Institute Genomics Platform"/>
            <person name="Cuomo C."/>
            <person name="de Hoog S."/>
            <person name="Gorbushina A."/>
            <person name="Stielow B."/>
            <person name="Teixiera M."/>
            <person name="Abouelleil A."/>
            <person name="Chapman S.B."/>
            <person name="Priest M."/>
            <person name="Young S.K."/>
            <person name="Wortman J."/>
            <person name="Nusbaum C."/>
            <person name="Birren B."/>
        </authorList>
    </citation>
    <scope>NUCLEOTIDE SEQUENCE [LARGE SCALE GENOMIC DNA]</scope>
    <source>
        <strain evidence="2 3">CBS 72588</strain>
    </source>
</reference>
<dbReference type="VEuPathDB" id="FungiDB:PV06_00664"/>
<dbReference type="RefSeq" id="XP_016268251.1">
    <property type="nucleotide sequence ID" value="XM_016401198.1"/>
</dbReference>
<evidence type="ECO:0000313" key="3">
    <source>
        <dbReference type="Proteomes" id="UP000053342"/>
    </source>
</evidence>
<dbReference type="PANTHER" id="PTHR33112">
    <property type="entry name" value="DOMAIN PROTEIN, PUTATIVE-RELATED"/>
    <property type="match status" value="1"/>
</dbReference>
<keyword evidence="3" id="KW-1185">Reference proteome</keyword>
<protein>
    <recommendedName>
        <fullName evidence="1">Heterokaryon incompatibility domain-containing protein</fullName>
    </recommendedName>
</protein>
<organism evidence="2 3">
    <name type="scientific">Exophiala oligosperma</name>
    <dbReference type="NCBI Taxonomy" id="215243"/>
    <lineage>
        <taxon>Eukaryota</taxon>
        <taxon>Fungi</taxon>
        <taxon>Dikarya</taxon>
        <taxon>Ascomycota</taxon>
        <taxon>Pezizomycotina</taxon>
        <taxon>Eurotiomycetes</taxon>
        <taxon>Chaetothyriomycetidae</taxon>
        <taxon>Chaetothyriales</taxon>
        <taxon>Herpotrichiellaceae</taxon>
        <taxon>Exophiala</taxon>
    </lineage>
</organism>
<dbReference type="HOGENOM" id="CLU_003953_5_2_1"/>
<evidence type="ECO:0000259" key="1">
    <source>
        <dbReference type="Pfam" id="PF06985"/>
    </source>
</evidence>
<dbReference type="OrthoDB" id="405906at2759"/>
<accession>A0A0D2DZS2</accession>
<dbReference type="InterPro" id="IPR010730">
    <property type="entry name" value="HET"/>
</dbReference>